<feature type="region of interest" description="Disordered" evidence="7">
    <location>
        <begin position="223"/>
        <end position="357"/>
    </location>
</feature>
<accession>A0A914VEP3</accession>
<dbReference type="PROSITE" id="PS00027">
    <property type="entry name" value="HOMEOBOX_1"/>
    <property type="match status" value="1"/>
</dbReference>
<dbReference type="PANTHER" id="PTHR11211:SF40">
    <property type="entry name" value="MIRROR, ISOFORM C"/>
    <property type="match status" value="1"/>
</dbReference>
<dbReference type="Gene3D" id="1.10.10.60">
    <property type="entry name" value="Homeodomain-like"/>
    <property type="match status" value="1"/>
</dbReference>
<evidence type="ECO:0000256" key="3">
    <source>
        <dbReference type="ARBA" id="ARBA00023125"/>
    </source>
</evidence>
<evidence type="ECO:0000313" key="9">
    <source>
        <dbReference type="Proteomes" id="UP000887566"/>
    </source>
</evidence>
<dbReference type="CDD" id="cd00086">
    <property type="entry name" value="homeodomain"/>
    <property type="match status" value="1"/>
</dbReference>
<dbReference type="Pfam" id="PF05920">
    <property type="entry name" value="Homeobox_KN"/>
    <property type="match status" value="1"/>
</dbReference>
<dbReference type="SUPFAM" id="SSF46689">
    <property type="entry name" value="Homeodomain-like"/>
    <property type="match status" value="1"/>
</dbReference>
<dbReference type="InterPro" id="IPR009057">
    <property type="entry name" value="Homeodomain-like_sf"/>
</dbReference>
<organism evidence="9 10">
    <name type="scientific">Plectus sambesii</name>
    <dbReference type="NCBI Taxonomy" id="2011161"/>
    <lineage>
        <taxon>Eukaryota</taxon>
        <taxon>Metazoa</taxon>
        <taxon>Ecdysozoa</taxon>
        <taxon>Nematoda</taxon>
        <taxon>Chromadorea</taxon>
        <taxon>Plectida</taxon>
        <taxon>Plectina</taxon>
        <taxon>Plectoidea</taxon>
        <taxon>Plectidae</taxon>
        <taxon>Plectus</taxon>
    </lineage>
</organism>
<comment type="subcellular location">
    <subcellularLocation>
        <location evidence="1 6">Nucleus</location>
    </subcellularLocation>
</comment>
<evidence type="ECO:0000256" key="7">
    <source>
        <dbReference type="SAM" id="MobiDB-lite"/>
    </source>
</evidence>
<dbReference type="WBParaSite" id="PSAMB.scaffold1863size27146.g15290.t1">
    <property type="protein sequence ID" value="PSAMB.scaffold1863size27146.g15290.t1"/>
    <property type="gene ID" value="PSAMB.scaffold1863size27146.g15290"/>
</dbReference>
<keyword evidence="4 6" id="KW-0371">Homeobox</keyword>
<dbReference type="GO" id="GO:0000978">
    <property type="term" value="F:RNA polymerase II cis-regulatory region sequence-specific DNA binding"/>
    <property type="evidence" value="ECO:0007669"/>
    <property type="project" value="TreeGrafter"/>
</dbReference>
<evidence type="ECO:0000313" key="10">
    <source>
        <dbReference type="WBParaSite" id="PSAMB.scaffold1863size27146.g15290.t1"/>
    </source>
</evidence>
<feature type="DNA-binding region" description="Homeobox" evidence="6">
    <location>
        <begin position="161"/>
        <end position="223"/>
    </location>
</feature>
<keyword evidence="5 6" id="KW-0539">Nucleus</keyword>
<dbReference type="InterPro" id="IPR017970">
    <property type="entry name" value="Homeobox_CS"/>
</dbReference>
<dbReference type="Proteomes" id="UP000887566">
    <property type="component" value="Unplaced"/>
</dbReference>
<evidence type="ECO:0000256" key="4">
    <source>
        <dbReference type="ARBA" id="ARBA00023155"/>
    </source>
</evidence>
<reference evidence="10" key="1">
    <citation type="submission" date="2022-11" db="UniProtKB">
        <authorList>
            <consortium name="WormBaseParasite"/>
        </authorList>
    </citation>
    <scope>IDENTIFICATION</scope>
</reference>
<dbReference type="SMART" id="SM00389">
    <property type="entry name" value="HOX"/>
    <property type="match status" value="1"/>
</dbReference>
<feature type="compositionally biased region" description="Polar residues" evidence="7">
    <location>
        <begin position="313"/>
        <end position="338"/>
    </location>
</feature>
<evidence type="ECO:0000256" key="5">
    <source>
        <dbReference type="ARBA" id="ARBA00023242"/>
    </source>
</evidence>
<evidence type="ECO:0000256" key="6">
    <source>
        <dbReference type="PROSITE-ProRule" id="PRU00108"/>
    </source>
</evidence>
<dbReference type="FunFam" id="1.10.10.60:FF:000003">
    <property type="entry name" value="Iroquois-class homeobox protein IRX"/>
    <property type="match status" value="1"/>
</dbReference>
<evidence type="ECO:0000256" key="2">
    <source>
        <dbReference type="ARBA" id="ARBA00008446"/>
    </source>
</evidence>
<dbReference type="AlphaFoldDB" id="A0A914VEP3"/>
<comment type="similarity">
    <text evidence="2">Belongs to the TALE/IRO homeobox family.</text>
</comment>
<feature type="compositionally biased region" description="Low complexity" evidence="7">
    <location>
        <begin position="250"/>
        <end position="262"/>
    </location>
</feature>
<sequence length="479" mass="50034">MAFNPAAFALNASVANSQLAALAAASQAAQASSKPSVSVSGSSVASTPSSIAADMSAEMCRFVAAGGPMSFSPQFAGFPGMRFDGGLNAPPGMGGQLGMDPAFRAMAPNVLSFGGMYPGLGPDFRSPDMGPGPMPGNGMSGFYYDAGLGGYGGYGGPLDLNGARRKNATRETTAALKHWLYEHRKNPYPTKGEKIMLAIMTKMTLTQVSTWFANARRRLKKENKMTWSPRNRPGDDDDDDLGDPLDGNDRPSSSLSDASDLAVDGTTILKDEPKTDSALADDGSRKRPCSPTPSNASFEGSPSKKPKIWSIADTINNSSTNHTSASEQPPVSAPSTANADGKRSEPPSSADLSPASGLSMSNSTPFAYSFNPWQHQMAAMAAAAAAKQQQFPSPGAFNPFGCGSPMLPAGHPMLAAQLRPEMFAAAMNRLPNSVSFFPPGMLLPPSLHAPVSIVSSSTGKQCSLCSYQTPPPHTLRALR</sequence>
<dbReference type="GO" id="GO:0030182">
    <property type="term" value="P:neuron differentiation"/>
    <property type="evidence" value="ECO:0007669"/>
    <property type="project" value="TreeGrafter"/>
</dbReference>
<dbReference type="PANTHER" id="PTHR11211">
    <property type="entry name" value="IROQUOIS-CLASS HOMEODOMAIN PROTEIN IRX"/>
    <property type="match status" value="1"/>
</dbReference>
<dbReference type="PROSITE" id="PS50071">
    <property type="entry name" value="HOMEOBOX_2"/>
    <property type="match status" value="1"/>
</dbReference>
<keyword evidence="9" id="KW-1185">Reference proteome</keyword>
<evidence type="ECO:0000256" key="1">
    <source>
        <dbReference type="ARBA" id="ARBA00004123"/>
    </source>
</evidence>
<dbReference type="InterPro" id="IPR001356">
    <property type="entry name" value="HD"/>
</dbReference>
<dbReference type="InterPro" id="IPR008422">
    <property type="entry name" value="KN_HD"/>
</dbReference>
<dbReference type="GO" id="GO:0048468">
    <property type="term" value="P:cell development"/>
    <property type="evidence" value="ECO:0007669"/>
    <property type="project" value="TreeGrafter"/>
</dbReference>
<dbReference type="GO" id="GO:0000981">
    <property type="term" value="F:DNA-binding transcription factor activity, RNA polymerase II-specific"/>
    <property type="evidence" value="ECO:0007669"/>
    <property type="project" value="InterPro"/>
</dbReference>
<dbReference type="GO" id="GO:0005634">
    <property type="term" value="C:nucleus"/>
    <property type="evidence" value="ECO:0007669"/>
    <property type="project" value="UniProtKB-SubCell"/>
</dbReference>
<feature type="domain" description="Homeobox" evidence="8">
    <location>
        <begin position="159"/>
        <end position="222"/>
    </location>
</feature>
<feature type="compositionally biased region" description="Polar residues" evidence="7">
    <location>
        <begin position="346"/>
        <end position="357"/>
    </location>
</feature>
<keyword evidence="3 6" id="KW-0238">DNA-binding</keyword>
<proteinExistence type="inferred from homology"/>
<protein>
    <submittedName>
        <fullName evidence="10">Homeobox domain-containing protein</fullName>
    </submittedName>
</protein>
<evidence type="ECO:0000259" key="8">
    <source>
        <dbReference type="PROSITE" id="PS50071"/>
    </source>
</evidence>
<name>A0A914VEP3_9BILA</name>